<dbReference type="OrthoDB" id="2333384at2759"/>
<feature type="region of interest" description="Disordered" evidence="1">
    <location>
        <begin position="492"/>
        <end position="553"/>
    </location>
</feature>
<proteinExistence type="predicted"/>
<keyword evidence="4" id="KW-1185">Reference proteome</keyword>
<evidence type="ECO:0000313" key="4">
    <source>
        <dbReference type="Proteomes" id="UP000186601"/>
    </source>
</evidence>
<evidence type="ECO:0000313" key="3">
    <source>
        <dbReference type="EMBL" id="PSR73217.1"/>
    </source>
</evidence>
<feature type="domain" description="Arrestin C-terminal-like" evidence="2">
    <location>
        <begin position="1"/>
        <end position="245"/>
    </location>
</feature>
<feature type="region of interest" description="Disordered" evidence="1">
    <location>
        <begin position="605"/>
        <end position="651"/>
    </location>
</feature>
<feature type="compositionally biased region" description="Polar residues" evidence="1">
    <location>
        <begin position="85"/>
        <end position="113"/>
    </location>
</feature>
<accession>A0A2R6NLL7</accession>
<dbReference type="SMART" id="SM01017">
    <property type="entry name" value="Arrestin_C"/>
    <property type="match status" value="1"/>
</dbReference>
<gene>
    <name evidence="3" type="ORF">PHLCEN_2v10938</name>
</gene>
<feature type="compositionally biased region" description="Low complexity" evidence="1">
    <location>
        <begin position="492"/>
        <end position="506"/>
    </location>
</feature>
<comment type="caution">
    <text evidence="3">The sequence shown here is derived from an EMBL/GenBank/DDBJ whole genome shotgun (WGS) entry which is preliminary data.</text>
</comment>
<evidence type="ECO:0000259" key="2">
    <source>
        <dbReference type="SMART" id="SM01017"/>
    </source>
</evidence>
<dbReference type="InterPro" id="IPR011022">
    <property type="entry name" value="Arrestin_C-like"/>
</dbReference>
<feature type="compositionally biased region" description="Polar residues" evidence="1">
    <location>
        <begin position="355"/>
        <end position="364"/>
    </location>
</feature>
<feature type="compositionally biased region" description="Low complexity" evidence="1">
    <location>
        <begin position="135"/>
        <end position="166"/>
    </location>
</feature>
<feature type="region of interest" description="Disordered" evidence="1">
    <location>
        <begin position="84"/>
        <end position="169"/>
    </location>
</feature>
<feature type="region of interest" description="Disordered" evidence="1">
    <location>
        <begin position="327"/>
        <end position="376"/>
    </location>
</feature>
<feature type="compositionally biased region" description="Pro residues" evidence="1">
    <location>
        <begin position="641"/>
        <end position="651"/>
    </location>
</feature>
<feature type="compositionally biased region" description="Polar residues" evidence="1">
    <location>
        <begin position="522"/>
        <end position="540"/>
    </location>
</feature>
<feature type="region of interest" description="Disordered" evidence="1">
    <location>
        <begin position="390"/>
        <end position="463"/>
    </location>
</feature>
<name>A0A2R6NLL7_9APHY</name>
<evidence type="ECO:0000256" key="1">
    <source>
        <dbReference type="SAM" id="MobiDB-lite"/>
    </source>
</evidence>
<sequence>MVPHKAWAAGDRVTAVVKFSPLVKGARVQNVTTMINETVKLFGRAGGCQETTRTIATTKHDFHGARAVCVDEQHHRFRVPLLHHTAQSHSLTGSRGTSTPASPLQTNSGSSYFPPQPATHSPGEMTPLTTVTTNSSSSSSSAPHAGPSAGASSSSIGISPISSAPESEAHVPIGIELPAELEEEPSQDVVTTLHISVPLHATPAHALEPIQVSHRIRWSIMIGNLDGHTSELRCSLPLHLLDHRLYDEAHSATLQTRRLLLGAQDVEGGQAVDTHGEASDNEEDMELPSYPAHVRDRVANAYLPDTGIMRVTNPWIAQGISPVIMTEPRTESSSGLQSPAPLECFQINGAPPAQTGGSNPSVNPRNHLPQVPPPDAQQLHWVNSELLLSMTRQPDQLPASVTRRSPRESRPHSMTPPETTSIQPSRHGSRFPSRRPSRANSRSGSPERSSSDGASVHSADTYVHSSSTASRNLHGLFHMSMKPFTSLTSGFSLGHRSSSSNNLSSGYPHGHSHLGHIAATGHSPTDIRNSRSPSGNSTPISPGPHTPPLVNVPHRHMTQDQMLLHRAFIETPDYEIASRGFLGGGIPPLSSYTGLPSYEEAAESRASIERSMSEPDLISARAAPSIHAQLPPPEQLTGPVTAPPSPLGHAS</sequence>
<feature type="compositionally biased region" description="Low complexity" evidence="1">
    <location>
        <begin position="438"/>
        <end position="455"/>
    </location>
</feature>
<reference evidence="3 4" key="1">
    <citation type="submission" date="2018-02" db="EMBL/GenBank/DDBJ databases">
        <title>Genome sequence of the basidiomycete white-rot fungus Phlebia centrifuga.</title>
        <authorList>
            <person name="Granchi Z."/>
            <person name="Peng M."/>
            <person name="de Vries R.P."/>
            <person name="Hilden K."/>
            <person name="Makela M.R."/>
            <person name="Grigoriev I."/>
            <person name="Riley R."/>
        </authorList>
    </citation>
    <scope>NUCLEOTIDE SEQUENCE [LARGE SCALE GENOMIC DNA]</scope>
    <source>
        <strain evidence="3 4">FBCC195</strain>
    </source>
</reference>
<dbReference type="Proteomes" id="UP000186601">
    <property type="component" value="Unassembled WGS sequence"/>
</dbReference>
<feature type="compositionally biased region" description="Basic residues" evidence="1">
    <location>
        <begin position="427"/>
        <end position="437"/>
    </location>
</feature>
<organism evidence="3 4">
    <name type="scientific">Hermanssonia centrifuga</name>
    <dbReference type="NCBI Taxonomy" id="98765"/>
    <lineage>
        <taxon>Eukaryota</taxon>
        <taxon>Fungi</taxon>
        <taxon>Dikarya</taxon>
        <taxon>Basidiomycota</taxon>
        <taxon>Agaricomycotina</taxon>
        <taxon>Agaricomycetes</taxon>
        <taxon>Polyporales</taxon>
        <taxon>Meruliaceae</taxon>
        <taxon>Hermanssonia</taxon>
    </lineage>
</organism>
<dbReference type="EMBL" id="MLYV02001096">
    <property type="protein sequence ID" value="PSR73217.1"/>
    <property type="molecule type" value="Genomic_DNA"/>
</dbReference>
<protein>
    <recommendedName>
        <fullName evidence="2">Arrestin C-terminal-like domain-containing protein</fullName>
    </recommendedName>
</protein>
<dbReference type="AlphaFoldDB" id="A0A2R6NLL7"/>